<evidence type="ECO:0000256" key="9">
    <source>
        <dbReference type="ARBA" id="ARBA00023170"/>
    </source>
</evidence>
<dbReference type="Gene3D" id="1.10.287.70">
    <property type="match status" value="1"/>
</dbReference>
<feature type="domain" description="Ionotropic glutamate receptor C-terminal" evidence="15">
    <location>
        <begin position="175"/>
        <end position="397"/>
    </location>
</feature>
<evidence type="ECO:0000313" key="17">
    <source>
        <dbReference type="EMBL" id="KZS16834.1"/>
    </source>
</evidence>
<organism evidence="17 18">
    <name type="scientific">Daphnia magna</name>
    <dbReference type="NCBI Taxonomy" id="35525"/>
    <lineage>
        <taxon>Eukaryota</taxon>
        <taxon>Metazoa</taxon>
        <taxon>Ecdysozoa</taxon>
        <taxon>Arthropoda</taxon>
        <taxon>Crustacea</taxon>
        <taxon>Branchiopoda</taxon>
        <taxon>Diplostraca</taxon>
        <taxon>Cladocera</taxon>
        <taxon>Anomopoda</taxon>
        <taxon>Daphniidae</taxon>
        <taxon>Daphnia</taxon>
    </lineage>
</organism>
<dbReference type="PANTHER" id="PTHR42643">
    <property type="entry name" value="IONOTROPIC RECEPTOR 20A-RELATED"/>
    <property type="match status" value="1"/>
</dbReference>
<reference evidence="17 18" key="1">
    <citation type="submission" date="2016-03" db="EMBL/GenBank/DDBJ databases">
        <title>EvidentialGene: Evidence-directed Construction of Genes on Genomes.</title>
        <authorList>
            <person name="Gilbert D.G."/>
            <person name="Choi J.-H."/>
            <person name="Mockaitis K."/>
            <person name="Colbourne J."/>
            <person name="Pfrender M."/>
        </authorList>
    </citation>
    <scope>NUCLEOTIDE SEQUENCE [LARGE SCALE GENOMIC DNA]</scope>
    <source>
        <strain evidence="17 18">Xinb3</strain>
        <tissue evidence="17">Complete organism</tissue>
    </source>
</reference>
<evidence type="ECO:0000256" key="2">
    <source>
        <dbReference type="ARBA" id="ARBA00008685"/>
    </source>
</evidence>
<dbReference type="GO" id="GO:0005886">
    <property type="term" value="C:plasma membrane"/>
    <property type="evidence" value="ECO:0007669"/>
    <property type="project" value="UniProtKB-SubCell"/>
</dbReference>
<keyword evidence="5 13" id="KW-0812">Transmembrane</keyword>
<evidence type="ECO:0000256" key="7">
    <source>
        <dbReference type="ARBA" id="ARBA00023065"/>
    </source>
</evidence>
<evidence type="ECO:0000259" key="16">
    <source>
        <dbReference type="Pfam" id="PF10613"/>
    </source>
</evidence>
<evidence type="ECO:0008006" key="19">
    <source>
        <dbReference type="Google" id="ProtNLM"/>
    </source>
</evidence>
<protein>
    <recommendedName>
        <fullName evidence="19">Ionotropic glutamate receptor C-terminal domain-containing protein</fullName>
    </recommendedName>
</protein>
<feature type="chain" id="PRO_5007855007" description="Ionotropic glutamate receptor C-terminal domain-containing protein" evidence="14">
    <location>
        <begin position="41"/>
        <end position="472"/>
    </location>
</feature>
<dbReference type="Pfam" id="PF00060">
    <property type="entry name" value="Lig_chan"/>
    <property type="match status" value="1"/>
</dbReference>
<evidence type="ECO:0000256" key="13">
    <source>
        <dbReference type="SAM" id="Phobius"/>
    </source>
</evidence>
<evidence type="ECO:0000256" key="12">
    <source>
        <dbReference type="ARBA" id="ARBA00023303"/>
    </source>
</evidence>
<keyword evidence="4" id="KW-1003">Cell membrane</keyword>
<feature type="signal peptide" evidence="14">
    <location>
        <begin position="1"/>
        <end position="40"/>
    </location>
</feature>
<dbReference type="Proteomes" id="UP000076858">
    <property type="component" value="Unassembled WGS sequence"/>
</dbReference>
<comment type="caution">
    <text evidence="17">The sequence shown here is derived from an EMBL/GenBank/DDBJ whole genome shotgun (WGS) entry which is preliminary data.</text>
</comment>
<keyword evidence="9" id="KW-0675">Receptor</keyword>
<keyword evidence="6 13" id="KW-1133">Transmembrane helix</keyword>
<keyword evidence="14" id="KW-0732">Signal</keyword>
<feature type="transmembrane region" description="Helical" evidence="13">
    <location>
        <begin position="174"/>
        <end position="196"/>
    </location>
</feature>
<dbReference type="Pfam" id="PF10613">
    <property type="entry name" value="Lig_chan-Glu_bd"/>
    <property type="match status" value="1"/>
</dbReference>
<evidence type="ECO:0000259" key="15">
    <source>
        <dbReference type="Pfam" id="PF00060"/>
    </source>
</evidence>
<accession>A0A164ZVL3</accession>
<name>A0A164ZVL3_9CRUS</name>
<dbReference type="GO" id="GO:0050906">
    <property type="term" value="P:detection of stimulus involved in sensory perception"/>
    <property type="evidence" value="ECO:0007669"/>
    <property type="project" value="UniProtKB-ARBA"/>
</dbReference>
<dbReference type="SUPFAM" id="SSF53850">
    <property type="entry name" value="Periplasmic binding protein-like II"/>
    <property type="match status" value="1"/>
</dbReference>
<dbReference type="EMBL" id="LRGB01000687">
    <property type="protein sequence ID" value="KZS16834.1"/>
    <property type="molecule type" value="Genomic_DNA"/>
</dbReference>
<keyword evidence="3" id="KW-0813">Transport</keyword>
<dbReference type="AlphaFoldDB" id="A0A164ZVL3"/>
<comment type="similarity">
    <text evidence="2">Belongs to the glutamate-gated ion channel (TC 1.A.10.1) family.</text>
</comment>
<evidence type="ECO:0000256" key="14">
    <source>
        <dbReference type="SAM" id="SignalP"/>
    </source>
</evidence>
<sequence length="472" mass="53780">MSNRPTKRWERKVRNVLPKMKSTYLELLFSLLCLVARCQCQNINGHLRVASCHIQNSSVHLSSPSANKLSLIEAKLIGMLAVYLNFTYEIHTPTDVLQLGSPLKMNDEGSWTGVLGQIVRHEVDLTTSFGPQLYSRSRNVDITVPVIVDNIVIIVPYPQQHSDILDMFDMFSPWFWTSFIAVNFIVGYAIYCVAFLKRAEDKHVLAYQNVLMKGVGITLGQGGDFRHHSLPCRMIVGSWFFAILVFNNAFTGSLISMITNQKFQYVIQSIEDVATDEDVQPLIINESSTHSEFKESTEPIFRKIFKRIEANPDKLLVSSSSNLVELLLSDPRQVLILSDLLADSEIEKDFRKTGKCRVTVLPNKIKSRKNSIFLQKNSPFTKTINKQLLLLTQNGFPGRSHSIGHTFASRCYIDERKMKNDKRNRRVSPLTVYDLRGFSVNVGMLMISFVILLCEILFAKYQHRHRITGLTL</sequence>
<dbReference type="PANTHER" id="PTHR42643:SF24">
    <property type="entry name" value="IONOTROPIC RECEPTOR 60A"/>
    <property type="match status" value="1"/>
</dbReference>
<dbReference type="InterPro" id="IPR001320">
    <property type="entry name" value="Iontro_rcpt_C"/>
</dbReference>
<evidence type="ECO:0000256" key="3">
    <source>
        <dbReference type="ARBA" id="ARBA00022448"/>
    </source>
</evidence>
<dbReference type="Gene3D" id="3.40.190.10">
    <property type="entry name" value="Periplasmic binding protein-like II"/>
    <property type="match status" value="1"/>
</dbReference>
<dbReference type="InterPro" id="IPR052192">
    <property type="entry name" value="Insect_Ionotropic_Sensory_Rcpt"/>
</dbReference>
<evidence type="ECO:0000313" key="18">
    <source>
        <dbReference type="Proteomes" id="UP000076858"/>
    </source>
</evidence>
<gene>
    <name evidence="17" type="ORF">APZ42_017456</name>
</gene>
<keyword evidence="10" id="KW-0325">Glycoprotein</keyword>
<dbReference type="STRING" id="35525.A0A164ZVL3"/>
<dbReference type="InterPro" id="IPR019594">
    <property type="entry name" value="Glu/Gly-bd"/>
</dbReference>
<evidence type="ECO:0000256" key="4">
    <source>
        <dbReference type="ARBA" id="ARBA00022475"/>
    </source>
</evidence>
<evidence type="ECO:0000256" key="10">
    <source>
        <dbReference type="ARBA" id="ARBA00023180"/>
    </source>
</evidence>
<evidence type="ECO:0000256" key="8">
    <source>
        <dbReference type="ARBA" id="ARBA00023136"/>
    </source>
</evidence>
<comment type="subcellular location">
    <subcellularLocation>
        <location evidence="1">Cell membrane</location>
        <topology evidence="1">Multi-pass membrane protein</topology>
    </subcellularLocation>
</comment>
<evidence type="ECO:0000256" key="6">
    <source>
        <dbReference type="ARBA" id="ARBA00022989"/>
    </source>
</evidence>
<keyword evidence="12" id="KW-0407">Ion channel</keyword>
<dbReference type="OrthoDB" id="5984008at2759"/>
<keyword evidence="7" id="KW-0406">Ion transport</keyword>
<evidence type="ECO:0000256" key="1">
    <source>
        <dbReference type="ARBA" id="ARBA00004651"/>
    </source>
</evidence>
<feature type="transmembrane region" description="Helical" evidence="13">
    <location>
        <begin position="236"/>
        <end position="258"/>
    </location>
</feature>
<feature type="domain" description="Ionotropic glutamate receptor L-glutamate and glycine-binding" evidence="16">
    <location>
        <begin position="75"/>
        <end position="158"/>
    </location>
</feature>
<keyword evidence="18" id="KW-1185">Reference proteome</keyword>
<keyword evidence="11" id="KW-1071">Ligand-gated ion channel</keyword>
<proteinExistence type="inferred from homology"/>
<dbReference type="GO" id="GO:0015276">
    <property type="term" value="F:ligand-gated monoatomic ion channel activity"/>
    <property type="evidence" value="ECO:0007669"/>
    <property type="project" value="InterPro"/>
</dbReference>
<feature type="transmembrane region" description="Helical" evidence="13">
    <location>
        <begin position="438"/>
        <end position="458"/>
    </location>
</feature>
<keyword evidence="8 13" id="KW-0472">Membrane</keyword>
<evidence type="ECO:0000256" key="11">
    <source>
        <dbReference type="ARBA" id="ARBA00023286"/>
    </source>
</evidence>
<evidence type="ECO:0000256" key="5">
    <source>
        <dbReference type="ARBA" id="ARBA00022692"/>
    </source>
</evidence>